<evidence type="ECO:0000313" key="3">
    <source>
        <dbReference type="Proteomes" id="UP001208938"/>
    </source>
</evidence>
<proteinExistence type="predicted"/>
<dbReference type="NCBIfam" id="TIGR01414">
    <property type="entry name" value="autotrans_barl"/>
    <property type="match status" value="1"/>
</dbReference>
<feature type="domain" description="Autotransporter" evidence="1">
    <location>
        <begin position="21"/>
        <end position="273"/>
    </location>
</feature>
<dbReference type="EMBL" id="JAPDFL010000001">
    <property type="protein sequence ID" value="MCW1931743.1"/>
    <property type="molecule type" value="Genomic_DNA"/>
</dbReference>
<dbReference type="PROSITE" id="PS51208">
    <property type="entry name" value="AUTOTRANSPORTER"/>
    <property type="match status" value="1"/>
</dbReference>
<dbReference type="RefSeq" id="WP_264504834.1">
    <property type="nucleotide sequence ID" value="NZ_JAPDFL010000001.1"/>
</dbReference>
<dbReference type="Proteomes" id="UP001208938">
    <property type="component" value="Unassembled WGS sequence"/>
</dbReference>
<organism evidence="2 3">
    <name type="scientific">Pararhodobacter zhoushanensis</name>
    <dbReference type="NCBI Taxonomy" id="2479545"/>
    <lineage>
        <taxon>Bacteria</taxon>
        <taxon>Pseudomonadati</taxon>
        <taxon>Pseudomonadota</taxon>
        <taxon>Alphaproteobacteria</taxon>
        <taxon>Rhodobacterales</taxon>
        <taxon>Paracoccaceae</taxon>
        <taxon>Pararhodobacter</taxon>
    </lineage>
</organism>
<gene>
    <name evidence="2" type="ORF">OKW52_05565</name>
</gene>
<accession>A0ABT3GW08</accession>
<keyword evidence="3" id="KW-1185">Reference proteome</keyword>
<sequence>MLNVNANEDGLRFSVSTMSGALTADWPLWVQVQGSRSADPNGDTDYLIGTIGAHHRLSDTLYLGAMLQVDHVARNDGIGRIEGSGWLAGPYVVGRLPDHPLYFEGRLLWGESRNTISPFGSYSDRFNTERMLAMARITGEVALGDVTLMPTFAASHTTDRQRAYTDSLGNAIGAQDIALTRVELGLDVQWPVLLGVSEWIVEGGVRALHSRSSGSGLTVADSAPVDGTRGRLDLGLRHVTGSGGEFSMSGYYDGIGQRDYEGYGLAIGYRRSF</sequence>
<dbReference type="Gene3D" id="2.40.128.130">
    <property type="entry name" value="Autotransporter beta-domain"/>
    <property type="match status" value="1"/>
</dbReference>
<dbReference type="InterPro" id="IPR036709">
    <property type="entry name" value="Autotransporte_beta_dom_sf"/>
</dbReference>
<dbReference type="SUPFAM" id="SSF103515">
    <property type="entry name" value="Autotransporter"/>
    <property type="match status" value="1"/>
</dbReference>
<reference evidence="2 3" key="1">
    <citation type="submission" date="2022-10" db="EMBL/GenBank/DDBJ databases">
        <title>Pararhodobacter sp. nov., isolated from marine algae.</title>
        <authorList>
            <person name="Choi B.J."/>
            <person name="Kim J.M."/>
            <person name="Lee J.K."/>
            <person name="Choi D.G."/>
            <person name="Jeon C.O."/>
        </authorList>
    </citation>
    <scope>NUCLEOTIDE SEQUENCE [LARGE SCALE GENOMIC DNA]</scope>
    <source>
        <strain evidence="2 3">ZQ420</strain>
    </source>
</reference>
<dbReference type="SMART" id="SM00869">
    <property type="entry name" value="Autotransporter"/>
    <property type="match status" value="1"/>
</dbReference>
<comment type="caution">
    <text evidence="2">The sequence shown here is derived from an EMBL/GenBank/DDBJ whole genome shotgun (WGS) entry which is preliminary data.</text>
</comment>
<dbReference type="InterPro" id="IPR005546">
    <property type="entry name" value="Autotransporte_beta"/>
</dbReference>
<evidence type="ECO:0000259" key="1">
    <source>
        <dbReference type="PROSITE" id="PS51208"/>
    </source>
</evidence>
<evidence type="ECO:0000313" key="2">
    <source>
        <dbReference type="EMBL" id="MCW1931743.1"/>
    </source>
</evidence>
<protein>
    <submittedName>
        <fullName evidence="2">Autotransporter outer membrane beta-barrel domain-containing protein</fullName>
    </submittedName>
</protein>
<dbReference type="Pfam" id="PF03797">
    <property type="entry name" value="Autotransporter"/>
    <property type="match status" value="1"/>
</dbReference>
<name>A0ABT3GW08_9RHOB</name>
<dbReference type="InterPro" id="IPR006315">
    <property type="entry name" value="OM_autotransptr_brl_dom"/>
</dbReference>